<dbReference type="AlphaFoldDB" id="A0A285NPI3"/>
<dbReference type="PANTHER" id="PTHR10204:SF34">
    <property type="entry name" value="NAD(P)H DEHYDROGENASE [QUINONE] 1 ISOFORM 1"/>
    <property type="match status" value="1"/>
</dbReference>
<evidence type="ECO:0000313" key="4">
    <source>
        <dbReference type="EMBL" id="SNZ11375.1"/>
    </source>
</evidence>
<proteinExistence type="inferred from homology"/>
<dbReference type="RefSeq" id="WP_097041677.1">
    <property type="nucleotide sequence ID" value="NZ_OBEK01000002.1"/>
</dbReference>
<dbReference type="Pfam" id="PF02525">
    <property type="entry name" value="Flavodoxin_2"/>
    <property type="match status" value="1"/>
</dbReference>
<name>A0A285NPI3_9BACI</name>
<dbReference type="OrthoDB" id="9798454at2"/>
<dbReference type="Gene3D" id="3.40.50.360">
    <property type="match status" value="1"/>
</dbReference>
<dbReference type="InterPro" id="IPR003680">
    <property type="entry name" value="Flavodoxin_fold"/>
</dbReference>
<keyword evidence="5" id="KW-1185">Reference proteome</keyword>
<evidence type="ECO:0000259" key="3">
    <source>
        <dbReference type="Pfam" id="PF02525"/>
    </source>
</evidence>
<dbReference type="GO" id="GO:0005829">
    <property type="term" value="C:cytosol"/>
    <property type="evidence" value="ECO:0007669"/>
    <property type="project" value="TreeGrafter"/>
</dbReference>
<reference evidence="5" key="1">
    <citation type="submission" date="2017-09" db="EMBL/GenBank/DDBJ databases">
        <authorList>
            <person name="Varghese N."/>
            <person name="Submissions S."/>
        </authorList>
    </citation>
    <scope>NUCLEOTIDE SEQUENCE [LARGE SCALE GENOMIC DNA]</scope>
    <source>
        <strain evidence="5">CGMCC 1.8913</strain>
    </source>
</reference>
<accession>A0A285NPI3</accession>
<dbReference type="InterPro" id="IPR029039">
    <property type="entry name" value="Flavoprotein-like_sf"/>
</dbReference>
<dbReference type="PANTHER" id="PTHR10204">
    <property type="entry name" value="NAD P H OXIDOREDUCTASE-RELATED"/>
    <property type="match status" value="1"/>
</dbReference>
<dbReference type="EMBL" id="OBEK01000002">
    <property type="protein sequence ID" value="SNZ11375.1"/>
    <property type="molecule type" value="Genomic_DNA"/>
</dbReference>
<evidence type="ECO:0000313" key="5">
    <source>
        <dbReference type="Proteomes" id="UP000219356"/>
    </source>
</evidence>
<evidence type="ECO:0000256" key="2">
    <source>
        <dbReference type="ARBA" id="ARBA00023002"/>
    </source>
</evidence>
<sequence>MKTIIYAHPWKGSFNHAILSAITEDLKANGETFQVIDLYKDEFNPVFTAAELKLFNVGDTPYELVKEYQKKLNQATELIFIFPVWWWDLPAILKGFIDKVMLTGFAFLEDSKTNELKGLLTNIKKTTIISTSTTDKLYIESQGGNAIQGVFINRTLADLGIKNEYTKWINFSGVNLTTDENRKLFLEEVPQRI</sequence>
<dbReference type="SUPFAM" id="SSF52218">
    <property type="entry name" value="Flavoproteins"/>
    <property type="match status" value="1"/>
</dbReference>
<dbReference type="GO" id="GO:0003955">
    <property type="term" value="F:NAD(P)H dehydrogenase (quinone) activity"/>
    <property type="evidence" value="ECO:0007669"/>
    <property type="project" value="TreeGrafter"/>
</dbReference>
<evidence type="ECO:0000256" key="1">
    <source>
        <dbReference type="ARBA" id="ARBA00006252"/>
    </source>
</evidence>
<dbReference type="Proteomes" id="UP000219356">
    <property type="component" value="Unassembled WGS sequence"/>
</dbReference>
<feature type="domain" description="Flavodoxin-like fold" evidence="3">
    <location>
        <begin position="4"/>
        <end position="162"/>
    </location>
</feature>
<dbReference type="InterPro" id="IPR051545">
    <property type="entry name" value="NAD(P)H_dehydrogenase_qn"/>
</dbReference>
<comment type="similarity">
    <text evidence="1">Belongs to the NAD(P)H dehydrogenase (quinone) family.</text>
</comment>
<protein>
    <submittedName>
        <fullName evidence="4">Putative NADPH-quinone reductase (Modulator of drug activity B)</fullName>
    </submittedName>
</protein>
<keyword evidence="2" id="KW-0560">Oxidoreductase</keyword>
<organism evidence="4 5">
    <name type="scientific">Terribacillus aidingensis</name>
    <dbReference type="NCBI Taxonomy" id="586416"/>
    <lineage>
        <taxon>Bacteria</taxon>
        <taxon>Bacillati</taxon>
        <taxon>Bacillota</taxon>
        <taxon>Bacilli</taxon>
        <taxon>Bacillales</taxon>
        <taxon>Bacillaceae</taxon>
        <taxon>Terribacillus</taxon>
    </lineage>
</organism>
<gene>
    <name evidence="4" type="ORF">SAMN05421503_2029</name>
</gene>